<keyword evidence="6" id="KW-1185">Reference proteome</keyword>
<dbReference type="SUPFAM" id="SSF51283">
    <property type="entry name" value="dUTPase-like"/>
    <property type="match status" value="1"/>
</dbReference>
<dbReference type="InterPro" id="IPR036157">
    <property type="entry name" value="dUTPase-like_sf"/>
</dbReference>
<dbReference type="GO" id="GO:0004190">
    <property type="term" value="F:aspartic-type endopeptidase activity"/>
    <property type="evidence" value="ECO:0007669"/>
    <property type="project" value="UniProtKB-KW"/>
</dbReference>
<dbReference type="OrthoDB" id="9900537at2759"/>
<dbReference type="InterPro" id="IPR051592">
    <property type="entry name" value="HERV-K_Pro_peptidase_A2"/>
</dbReference>
<dbReference type="PANTHER" id="PTHR19422:SF123">
    <property type="entry name" value="RT1 CLASS I, LOCUS CE15"/>
    <property type="match status" value="1"/>
</dbReference>
<dbReference type="AlphaFoldDB" id="A0A7L4KDY7"/>
<dbReference type="InterPro" id="IPR001995">
    <property type="entry name" value="Peptidase_A2_cat"/>
</dbReference>
<keyword evidence="2" id="KW-0064">Aspartyl protease</keyword>
<comment type="caution">
    <text evidence="5">The sequence shown here is derived from an EMBL/GenBank/DDBJ whole genome shotgun (WGS) entry which is preliminary data.</text>
</comment>
<evidence type="ECO:0000256" key="2">
    <source>
        <dbReference type="ARBA" id="ARBA00022750"/>
    </source>
</evidence>
<dbReference type="PROSITE" id="PS00141">
    <property type="entry name" value="ASP_PROTEASE"/>
    <property type="match status" value="1"/>
</dbReference>
<name>A0A7L4KDY7_9AVES</name>
<dbReference type="Pfam" id="PF00607">
    <property type="entry name" value="Gag_p24"/>
    <property type="match status" value="1"/>
</dbReference>
<feature type="non-terminal residue" evidence="5">
    <location>
        <position position="237"/>
    </location>
</feature>
<gene>
    <name evidence="5" type="primary">Ervk9_4</name>
    <name evidence="5" type="ORF">CEUAER_R00508</name>
</gene>
<evidence type="ECO:0000256" key="1">
    <source>
        <dbReference type="ARBA" id="ARBA00022670"/>
    </source>
</evidence>
<evidence type="ECO:0000313" key="5">
    <source>
        <dbReference type="EMBL" id="NXY50977.1"/>
    </source>
</evidence>
<protein>
    <submittedName>
        <fullName evidence="5">POK9 protein</fullName>
    </submittedName>
</protein>
<accession>A0A7L4KDY7</accession>
<evidence type="ECO:0000259" key="4">
    <source>
        <dbReference type="PROSITE" id="PS50175"/>
    </source>
</evidence>
<dbReference type="Gene3D" id="2.40.70.10">
    <property type="entry name" value="Acid Proteases"/>
    <property type="match status" value="1"/>
</dbReference>
<keyword evidence="3" id="KW-0378">Hydrolase</keyword>
<sequence length="237" mass="25674">KLHATVNECGLHGEPTKQMINYLWSTNLLLPEDIRNVAKLIMTRSQFYRGSLGMDVAAAVDFTLVDTQPQCIPTEIKGPILINGIAVGALLLGRSSAAMNGLTVITGLIDADYVGEIQIMVQTLFLPMVIPKGMRIAQLVPLPMLTTSLSFLLPRRQGEGGFGSTGEAAFLTLDLKRRPQHYIKIIYQEQTLELKALLDTGADVTIIDSAVWPRTWPATCSDGGIEGVGGMTLAHKS</sequence>
<proteinExistence type="predicted"/>
<dbReference type="InterPro" id="IPR021109">
    <property type="entry name" value="Peptidase_aspartic_dom_sf"/>
</dbReference>
<dbReference type="Pfam" id="PF00692">
    <property type="entry name" value="dUTPase"/>
    <property type="match status" value="1"/>
</dbReference>
<dbReference type="SUPFAM" id="SSF50630">
    <property type="entry name" value="Acid proteases"/>
    <property type="match status" value="1"/>
</dbReference>
<dbReference type="PROSITE" id="PS50175">
    <property type="entry name" value="ASP_PROT_RETROV"/>
    <property type="match status" value="1"/>
</dbReference>
<reference evidence="5 6" key="1">
    <citation type="submission" date="2019-09" db="EMBL/GenBank/DDBJ databases">
        <title>Bird 10,000 Genomes (B10K) Project - Family phase.</title>
        <authorList>
            <person name="Zhang G."/>
        </authorList>
    </citation>
    <scope>NUCLEOTIDE SEQUENCE [LARGE SCALE GENOMIC DNA]</scope>
    <source>
        <strain evidence="5">B10K-CU-031-02</strain>
        <tissue evidence="5">Muscle</tissue>
    </source>
</reference>
<evidence type="ECO:0000256" key="3">
    <source>
        <dbReference type="ARBA" id="ARBA00022801"/>
    </source>
</evidence>
<dbReference type="Gene3D" id="1.10.375.10">
    <property type="entry name" value="Human Immunodeficiency Virus Type 1 Capsid Protein"/>
    <property type="match status" value="1"/>
</dbReference>
<organism evidence="5 6">
    <name type="scientific">Ceuthmochares aereus</name>
    <dbReference type="NCBI Taxonomy" id="1961834"/>
    <lineage>
        <taxon>Eukaryota</taxon>
        <taxon>Metazoa</taxon>
        <taxon>Chordata</taxon>
        <taxon>Craniata</taxon>
        <taxon>Vertebrata</taxon>
        <taxon>Euteleostomi</taxon>
        <taxon>Archelosauria</taxon>
        <taxon>Archosauria</taxon>
        <taxon>Dinosauria</taxon>
        <taxon>Saurischia</taxon>
        <taxon>Theropoda</taxon>
        <taxon>Coelurosauria</taxon>
        <taxon>Aves</taxon>
        <taxon>Neognathae</taxon>
        <taxon>Neoaves</taxon>
        <taxon>Otidimorphae</taxon>
        <taxon>Cuculiformes</taxon>
        <taxon>Cuculidae</taxon>
        <taxon>Ceuthmochares</taxon>
    </lineage>
</organism>
<dbReference type="GO" id="GO:0016032">
    <property type="term" value="P:viral process"/>
    <property type="evidence" value="ECO:0007669"/>
    <property type="project" value="InterPro"/>
</dbReference>
<dbReference type="EMBL" id="VWPQ01013046">
    <property type="protein sequence ID" value="NXY50977.1"/>
    <property type="molecule type" value="Genomic_DNA"/>
</dbReference>
<dbReference type="CDD" id="cd07557">
    <property type="entry name" value="trimeric_dUTPase"/>
    <property type="match status" value="1"/>
</dbReference>
<dbReference type="InterPro" id="IPR001969">
    <property type="entry name" value="Aspartic_peptidase_AS"/>
</dbReference>
<dbReference type="PANTHER" id="PTHR19422">
    <property type="entry name" value="GAG RETROVIRAL POLYPROTEIN"/>
    <property type="match status" value="1"/>
</dbReference>
<dbReference type="InterPro" id="IPR008919">
    <property type="entry name" value="Retrov_capsid_N"/>
</dbReference>
<dbReference type="GO" id="GO:0006508">
    <property type="term" value="P:proteolysis"/>
    <property type="evidence" value="ECO:0007669"/>
    <property type="project" value="UniProtKB-KW"/>
</dbReference>
<dbReference type="InterPro" id="IPR018061">
    <property type="entry name" value="Retropepsins"/>
</dbReference>
<evidence type="ECO:0000313" key="6">
    <source>
        <dbReference type="Proteomes" id="UP000519239"/>
    </source>
</evidence>
<feature type="domain" description="Peptidase A2" evidence="4">
    <location>
        <begin position="194"/>
        <end position="237"/>
    </location>
</feature>
<feature type="non-terminal residue" evidence="5">
    <location>
        <position position="1"/>
    </location>
</feature>
<dbReference type="Gene3D" id="2.70.40.10">
    <property type="match status" value="1"/>
</dbReference>
<keyword evidence="1" id="KW-0645">Protease</keyword>
<dbReference type="Proteomes" id="UP000519239">
    <property type="component" value="Unassembled WGS sequence"/>
</dbReference>
<dbReference type="Pfam" id="PF00077">
    <property type="entry name" value="RVP"/>
    <property type="match status" value="1"/>
</dbReference>
<dbReference type="InterPro" id="IPR029054">
    <property type="entry name" value="dUTPase-like"/>
</dbReference>
<dbReference type="InterPro" id="IPR033704">
    <property type="entry name" value="dUTPase_trimeric"/>
</dbReference>